<proteinExistence type="predicted"/>
<dbReference type="AlphaFoldDB" id="A0A0K2T9E4"/>
<accession>A0A0K2T9E4</accession>
<evidence type="ECO:0000313" key="1">
    <source>
        <dbReference type="EMBL" id="CDW22638.1"/>
    </source>
</evidence>
<dbReference type="EMBL" id="HACA01005277">
    <property type="protein sequence ID" value="CDW22638.1"/>
    <property type="molecule type" value="Transcribed_RNA"/>
</dbReference>
<organism evidence="1">
    <name type="scientific">Lepeophtheirus salmonis</name>
    <name type="common">Salmon louse</name>
    <name type="synonym">Caligus salmonis</name>
    <dbReference type="NCBI Taxonomy" id="72036"/>
    <lineage>
        <taxon>Eukaryota</taxon>
        <taxon>Metazoa</taxon>
        <taxon>Ecdysozoa</taxon>
        <taxon>Arthropoda</taxon>
        <taxon>Crustacea</taxon>
        <taxon>Multicrustacea</taxon>
        <taxon>Hexanauplia</taxon>
        <taxon>Copepoda</taxon>
        <taxon>Siphonostomatoida</taxon>
        <taxon>Caligidae</taxon>
        <taxon>Lepeophtheirus</taxon>
    </lineage>
</organism>
<sequence length="33" mass="4125">LHCFFWINSNNKRFLLRFIFGGRFRKGYLVFIN</sequence>
<feature type="non-terminal residue" evidence="1">
    <location>
        <position position="1"/>
    </location>
</feature>
<protein>
    <submittedName>
        <fullName evidence="1">Uncharacterized protein</fullName>
    </submittedName>
</protein>
<reference evidence="1" key="1">
    <citation type="submission" date="2014-05" db="EMBL/GenBank/DDBJ databases">
        <authorList>
            <person name="Chronopoulou M."/>
        </authorList>
    </citation>
    <scope>NUCLEOTIDE SEQUENCE</scope>
    <source>
        <tissue evidence="1">Whole organism</tissue>
    </source>
</reference>
<name>A0A0K2T9E4_LEPSM</name>